<keyword evidence="3" id="KW-0694">RNA-binding</keyword>
<dbReference type="GO" id="GO:0005634">
    <property type="term" value="C:nucleus"/>
    <property type="evidence" value="ECO:0007669"/>
    <property type="project" value="UniProtKB-SubCell"/>
</dbReference>
<dbReference type="Pfam" id="PF00076">
    <property type="entry name" value="RRM_1"/>
    <property type="match status" value="1"/>
</dbReference>
<dbReference type="Proteomes" id="UP000789831">
    <property type="component" value="Unassembled WGS sequence"/>
</dbReference>
<feature type="domain" description="RRM" evidence="5">
    <location>
        <begin position="118"/>
        <end position="208"/>
    </location>
</feature>
<evidence type="ECO:0000256" key="2">
    <source>
        <dbReference type="ARBA" id="ARBA00023242"/>
    </source>
</evidence>
<dbReference type="PANTHER" id="PTHR13948:SF3">
    <property type="entry name" value="FI21118P1"/>
    <property type="match status" value="1"/>
</dbReference>
<feature type="region of interest" description="Disordered" evidence="4">
    <location>
        <begin position="1"/>
        <end position="55"/>
    </location>
</feature>
<feature type="domain" description="RRM" evidence="5">
    <location>
        <begin position="249"/>
        <end position="337"/>
    </location>
</feature>
<feature type="compositionally biased region" description="Polar residues" evidence="4">
    <location>
        <begin position="1"/>
        <end position="14"/>
    </location>
</feature>
<dbReference type="InterPro" id="IPR000504">
    <property type="entry name" value="RRM_dom"/>
</dbReference>
<keyword evidence="7" id="KW-1185">Reference proteome</keyword>
<feature type="compositionally biased region" description="Basic and acidic residues" evidence="4">
    <location>
        <begin position="15"/>
        <end position="55"/>
    </location>
</feature>
<evidence type="ECO:0000259" key="5">
    <source>
        <dbReference type="PROSITE" id="PS50102"/>
    </source>
</evidence>
<gene>
    <name evidence="6" type="ORF">AGERDE_LOCUS6493</name>
</gene>
<evidence type="ECO:0000313" key="6">
    <source>
        <dbReference type="EMBL" id="CAG8547476.1"/>
    </source>
</evidence>
<dbReference type="GO" id="GO:0000398">
    <property type="term" value="P:mRNA splicing, via spliceosome"/>
    <property type="evidence" value="ECO:0007669"/>
    <property type="project" value="TreeGrafter"/>
</dbReference>
<dbReference type="SUPFAM" id="SSF54928">
    <property type="entry name" value="RNA-binding domain, RBD"/>
    <property type="match status" value="1"/>
</dbReference>
<comment type="caution">
    <text evidence="6">The sequence shown here is derived from an EMBL/GenBank/DDBJ whole genome shotgun (WGS) entry which is preliminary data.</text>
</comment>
<dbReference type="PANTHER" id="PTHR13948">
    <property type="entry name" value="RNA-BINDING PROTEIN"/>
    <property type="match status" value="1"/>
</dbReference>
<dbReference type="Gene3D" id="3.30.70.330">
    <property type="match status" value="2"/>
</dbReference>
<keyword evidence="2" id="KW-0539">Nucleus</keyword>
<dbReference type="InterPro" id="IPR012677">
    <property type="entry name" value="Nucleotide-bd_a/b_plait_sf"/>
</dbReference>
<dbReference type="AlphaFoldDB" id="A0A9N9FNZ4"/>
<dbReference type="OrthoDB" id="439808at2759"/>
<evidence type="ECO:0000313" key="7">
    <source>
        <dbReference type="Proteomes" id="UP000789831"/>
    </source>
</evidence>
<organism evidence="6 7">
    <name type="scientific">Ambispora gerdemannii</name>
    <dbReference type="NCBI Taxonomy" id="144530"/>
    <lineage>
        <taxon>Eukaryota</taxon>
        <taxon>Fungi</taxon>
        <taxon>Fungi incertae sedis</taxon>
        <taxon>Mucoromycota</taxon>
        <taxon>Glomeromycotina</taxon>
        <taxon>Glomeromycetes</taxon>
        <taxon>Archaeosporales</taxon>
        <taxon>Ambisporaceae</taxon>
        <taxon>Ambispora</taxon>
    </lineage>
</organism>
<dbReference type="PROSITE" id="PS50102">
    <property type="entry name" value="RRM"/>
    <property type="match status" value="2"/>
</dbReference>
<accession>A0A9N9FNZ4</accession>
<comment type="subcellular location">
    <subcellularLocation>
        <location evidence="1">Nucleus</location>
    </subcellularLocation>
</comment>
<dbReference type="GO" id="GO:0003723">
    <property type="term" value="F:RNA binding"/>
    <property type="evidence" value="ECO:0007669"/>
    <property type="project" value="UniProtKB-UniRule"/>
</dbReference>
<evidence type="ECO:0000256" key="4">
    <source>
        <dbReference type="SAM" id="MobiDB-lite"/>
    </source>
</evidence>
<evidence type="ECO:0000256" key="1">
    <source>
        <dbReference type="ARBA" id="ARBA00004123"/>
    </source>
</evidence>
<sequence>MSDSRYNRSQSYRSEYNRDRRERLTYRDDGRDRRRRPGDRSRSPDRYSGDGRGTRLDYRSRDDYVYRERTADNIARPWGNKGYSEERRISNGKWRHSRLDMSGEERSHERRNLGEPNNFVILQGLPFSITEHQVGFYRLSSPCIQQTLESLQASIENIRLIKDHKTGTSRRYAFVKFTSVEHARQFIEANHPFIIVDKVRVNIAYSHSASVEDEGWACKSVSGSLHSASSGSFLNFNDGSKDASFYPHSFLLVRGLDPLTTEESLYSAINPISPQGMLKRVLLIKDRASRISWGFAFLEYRDIQTSVKVLSLVCDQQKFPKGFIIDSRSVSITYANPGCFIPVYATTEWKVWGDEGVALSYWDDKAYAVEYLGPISTNINEPQQLSSVINDIRDSEVAEISVQENEADSKSSVAEENKESRNVEDELNAFYSDMGAVLTSNGKILANLDISVKGGGDEAYFKQSSSVELGSNIQESLASLDSFTSKQPQPQPQQSFFPNRDLQVTTTNREEVITVSSSELKEITTQRQQQLLNQSYSPNSVINTPYNNLKTNV</sequence>
<evidence type="ECO:0000256" key="3">
    <source>
        <dbReference type="PROSITE-ProRule" id="PRU00176"/>
    </source>
</evidence>
<protein>
    <submittedName>
        <fullName evidence="6">3499_t:CDS:1</fullName>
    </submittedName>
</protein>
<name>A0A9N9FNZ4_9GLOM</name>
<dbReference type="SMART" id="SM00360">
    <property type="entry name" value="RRM"/>
    <property type="match status" value="2"/>
</dbReference>
<proteinExistence type="predicted"/>
<dbReference type="InterPro" id="IPR035979">
    <property type="entry name" value="RBD_domain_sf"/>
</dbReference>
<dbReference type="EMBL" id="CAJVPL010001021">
    <property type="protein sequence ID" value="CAG8547476.1"/>
    <property type="molecule type" value="Genomic_DNA"/>
</dbReference>
<reference evidence="6" key="1">
    <citation type="submission" date="2021-06" db="EMBL/GenBank/DDBJ databases">
        <authorList>
            <person name="Kallberg Y."/>
            <person name="Tangrot J."/>
            <person name="Rosling A."/>
        </authorList>
    </citation>
    <scope>NUCLEOTIDE SEQUENCE</scope>
    <source>
        <strain evidence="6">MT106</strain>
    </source>
</reference>